<protein>
    <submittedName>
        <fullName evidence="2">Uncharacterized protein</fullName>
    </submittedName>
</protein>
<accession>A0A9W8CQ69</accession>
<evidence type="ECO:0000313" key="2">
    <source>
        <dbReference type="EMBL" id="KAJ1720236.1"/>
    </source>
</evidence>
<dbReference type="OrthoDB" id="5542205at2759"/>
<feature type="signal peptide" evidence="1">
    <location>
        <begin position="1"/>
        <end position="19"/>
    </location>
</feature>
<keyword evidence="3" id="KW-1185">Reference proteome</keyword>
<feature type="chain" id="PRO_5040867877" evidence="1">
    <location>
        <begin position="20"/>
        <end position="188"/>
    </location>
</feature>
<dbReference type="Proteomes" id="UP001149813">
    <property type="component" value="Unassembled WGS sequence"/>
</dbReference>
<evidence type="ECO:0000256" key="1">
    <source>
        <dbReference type="SAM" id="SignalP"/>
    </source>
</evidence>
<reference evidence="2" key="1">
    <citation type="submission" date="2022-07" db="EMBL/GenBank/DDBJ databases">
        <title>Phylogenomic reconstructions and comparative analyses of Kickxellomycotina fungi.</title>
        <authorList>
            <person name="Reynolds N.K."/>
            <person name="Stajich J.E."/>
            <person name="Barry K."/>
            <person name="Grigoriev I.V."/>
            <person name="Crous P."/>
            <person name="Smith M.E."/>
        </authorList>
    </citation>
    <scope>NUCLEOTIDE SEQUENCE</scope>
    <source>
        <strain evidence="2">NBRC 32514</strain>
    </source>
</reference>
<dbReference type="AlphaFoldDB" id="A0A9W8CQ69"/>
<gene>
    <name evidence="2" type="ORF">LPJ53_005112</name>
</gene>
<organism evidence="2 3">
    <name type="scientific">Coemansia erecta</name>
    <dbReference type="NCBI Taxonomy" id="147472"/>
    <lineage>
        <taxon>Eukaryota</taxon>
        <taxon>Fungi</taxon>
        <taxon>Fungi incertae sedis</taxon>
        <taxon>Zoopagomycota</taxon>
        <taxon>Kickxellomycotina</taxon>
        <taxon>Kickxellomycetes</taxon>
        <taxon>Kickxellales</taxon>
        <taxon>Kickxellaceae</taxon>
        <taxon>Coemansia</taxon>
    </lineage>
</organism>
<name>A0A9W8CQ69_9FUNG</name>
<evidence type="ECO:0000313" key="3">
    <source>
        <dbReference type="Proteomes" id="UP001149813"/>
    </source>
</evidence>
<comment type="caution">
    <text evidence="2">The sequence shown here is derived from an EMBL/GenBank/DDBJ whole genome shotgun (WGS) entry which is preliminary data.</text>
</comment>
<keyword evidence="1" id="KW-0732">Signal</keyword>
<sequence length="188" mass="19891">MRVALSSIVLSALIFATTALSASYRDISADKDSTLVYNAYICGDMPCFEIKHGKEPTLTVSFFSGSASRIILGFTLPSDIEPAQIKQCELQMQKPVQNADGAYGLSASEVEGQWDDDTVSGMTDLVPGRMVGNVIAEGGERPGPIDVTEACRDAKNGALSLLVDSDGVEVVFPSMETGAAAVLRVYTS</sequence>
<proteinExistence type="predicted"/>
<dbReference type="EMBL" id="JANBOJ010000280">
    <property type="protein sequence ID" value="KAJ1720236.1"/>
    <property type="molecule type" value="Genomic_DNA"/>
</dbReference>